<evidence type="ECO:0000313" key="1">
    <source>
        <dbReference type="EMBL" id="KOS07628.1"/>
    </source>
</evidence>
<dbReference type="GO" id="GO:0019825">
    <property type="term" value="F:oxygen binding"/>
    <property type="evidence" value="ECO:0007669"/>
    <property type="project" value="InterPro"/>
</dbReference>
<dbReference type="InterPro" id="IPR012292">
    <property type="entry name" value="Globin/Proto"/>
</dbReference>
<evidence type="ECO:0008006" key="3">
    <source>
        <dbReference type="Google" id="ProtNLM"/>
    </source>
</evidence>
<dbReference type="Proteomes" id="UP000037755">
    <property type="component" value="Unassembled WGS sequence"/>
</dbReference>
<comment type="caution">
    <text evidence="1">The sequence shown here is derived from an EMBL/GenBank/DDBJ whole genome shotgun (WGS) entry which is preliminary data.</text>
</comment>
<sequence length="125" mass="14551">MKDIETRTDLEQLLWAFYTRLLNDPGISYIFTDIAKINLEEHMPSLTDFWELSLFHTGSYKKNPMQIHLDLNAQERLTGEHFSIWLGHFNTTVDSLFTGLNAEKIKTRAESIATVMKIKLYNAQN</sequence>
<dbReference type="EMBL" id="LIYD01000005">
    <property type="protein sequence ID" value="KOS07628.1"/>
    <property type="molecule type" value="Genomic_DNA"/>
</dbReference>
<keyword evidence="2" id="KW-1185">Reference proteome</keyword>
<dbReference type="InterPro" id="IPR009050">
    <property type="entry name" value="Globin-like_sf"/>
</dbReference>
<dbReference type="PATRIC" id="fig|1202724.3.peg.3629"/>
<gene>
    <name evidence="1" type="ORF">AM493_17455</name>
</gene>
<dbReference type="CDD" id="cd08916">
    <property type="entry name" value="TrHb3_P"/>
    <property type="match status" value="1"/>
</dbReference>
<name>A0A0M8MKW2_9FLAO</name>
<dbReference type="OrthoDB" id="25954at2"/>
<dbReference type="STRING" id="1202724.AM493_17455"/>
<accession>A0A0M8MKW2</accession>
<dbReference type="AlphaFoldDB" id="A0A0M8MKW2"/>
<proteinExistence type="predicted"/>
<dbReference type="SUPFAM" id="SSF46458">
    <property type="entry name" value="Globin-like"/>
    <property type="match status" value="1"/>
</dbReference>
<organism evidence="1 2">
    <name type="scientific">Flavobacterium akiainvivens</name>
    <dbReference type="NCBI Taxonomy" id="1202724"/>
    <lineage>
        <taxon>Bacteria</taxon>
        <taxon>Pseudomonadati</taxon>
        <taxon>Bacteroidota</taxon>
        <taxon>Flavobacteriia</taxon>
        <taxon>Flavobacteriales</taxon>
        <taxon>Flavobacteriaceae</taxon>
        <taxon>Flavobacterium</taxon>
    </lineage>
</organism>
<protein>
    <recommendedName>
        <fullName evidence="3">Globin</fullName>
    </recommendedName>
</protein>
<reference evidence="1 2" key="1">
    <citation type="submission" date="2015-08" db="EMBL/GenBank/DDBJ databases">
        <title>Whole genome sequence of Flavobacterium akiainvivens IK-1T, from decaying Wikstroemia oahuensis, an endemic Hawaiian shrub.</title>
        <authorList>
            <person name="Wan X."/>
            <person name="Hou S."/>
            <person name="Saito J."/>
            <person name="Donachie S."/>
        </authorList>
    </citation>
    <scope>NUCLEOTIDE SEQUENCE [LARGE SCALE GENOMIC DNA]</scope>
    <source>
        <strain evidence="1 2">IK-1</strain>
    </source>
</reference>
<dbReference type="Gene3D" id="1.10.490.10">
    <property type="entry name" value="Globins"/>
    <property type="match status" value="1"/>
</dbReference>
<evidence type="ECO:0000313" key="2">
    <source>
        <dbReference type="Proteomes" id="UP000037755"/>
    </source>
</evidence>
<dbReference type="GO" id="GO:0020037">
    <property type="term" value="F:heme binding"/>
    <property type="evidence" value="ECO:0007669"/>
    <property type="project" value="InterPro"/>
</dbReference>
<dbReference type="RefSeq" id="WP_054409341.1">
    <property type="nucleotide sequence ID" value="NZ_FOYA01000002.1"/>
</dbReference>